<reference evidence="5" key="1">
    <citation type="submission" date="2016-04" db="EMBL/GenBank/DDBJ databases">
        <title>Cephalotus genome sequencing.</title>
        <authorList>
            <person name="Fukushima K."/>
            <person name="Hasebe M."/>
            <person name="Fang X."/>
        </authorList>
    </citation>
    <scope>NUCLEOTIDE SEQUENCE [LARGE SCALE GENOMIC DNA]</scope>
    <source>
        <strain evidence="5">cv. St1</strain>
    </source>
</reference>
<feature type="domain" description="Putative plant transposon protein" evidence="3">
    <location>
        <begin position="54"/>
        <end position="235"/>
    </location>
</feature>
<dbReference type="InParanoid" id="A0A1Q3C3M5"/>
<protein>
    <recommendedName>
        <fullName evidence="3">Putative plant transposon protein domain-containing protein</fullName>
    </recommendedName>
</protein>
<feature type="coiled-coil region" evidence="1">
    <location>
        <begin position="325"/>
        <end position="352"/>
    </location>
</feature>
<evidence type="ECO:0000313" key="4">
    <source>
        <dbReference type="EMBL" id="GAV74663.1"/>
    </source>
</evidence>
<evidence type="ECO:0000313" key="5">
    <source>
        <dbReference type="Proteomes" id="UP000187406"/>
    </source>
</evidence>
<evidence type="ECO:0000259" key="3">
    <source>
        <dbReference type="Pfam" id="PF20167"/>
    </source>
</evidence>
<name>A0A1Q3C3M5_CEPFO</name>
<keyword evidence="1" id="KW-0175">Coiled coil</keyword>
<organism evidence="4 5">
    <name type="scientific">Cephalotus follicularis</name>
    <name type="common">Albany pitcher plant</name>
    <dbReference type="NCBI Taxonomy" id="3775"/>
    <lineage>
        <taxon>Eukaryota</taxon>
        <taxon>Viridiplantae</taxon>
        <taxon>Streptophyta</taxon>
        <taxon>Embryophyta</taxon>
        <taxon>Tracheophyta</taxon>
        <taxon>Spermatophyta</taxon>
        <taxon>Magnoliopsida</taxon>
        <taxon>eudicotyledons</taxon>
        <taxon>Gunneridae</taxon>
        <taxon>Pentapetalae</taxon>
        <taxon>rosids</taxon>
        <taxon>fabids</taxon>
        <taxon>Oxalidales</taxon>
        <taxon>Cephalotaceae</taxon>
        <taxon>Cephalotus</taxon>
    </lineage>
</organism>
<evidence type="ECO:0000256" key="2">
    <source>
        <dbReference type="SAM" id="MobiDB-lite"/>
    </source>
</evidence>
<comment type="caution">
    <text evidence="4">The sequence shown here is derived from an EMBL/GenBank/DDBJ whole genome shotgun (WGS) entry which is preliminary data.</text>
</comment>
<feature type="compositionally biased region" description="Acidic residues" evidence="2">
    <location>
        <begin position="288"/>
        <end position="297"/>
    </location>
</feature>
<evidence type="ECO:0000256" key="1">
    <source>
        <dbReference type="SAM" id="Coils"/>
    </source>
</evidence>
<feature type="compositionally biased region" description="Low complexity" evidence="2">
    <location>
        <begin position="307"/>
        <end position="323"/>
    </location>
</feature>
<dbReference type="Pfam" id="PF20167">
    <property type="entry name" value="Transposase_32"/>
    <property type="match status" value="1"/>
</dbReference>
<sequence length="393" mass="45008">MTKTKHSSHGGKPPAGQRYKSSYVVRKVLCGRTVDFSFTTGDKFNLEQWFDILGWKDYFTINALYYIEYVKEFYSNLSNVGDDCNDVLELKTKVNRIVIQFDDKILGQILNVPATGSKFFEIKKWPEDPELVLEDCLRVFYPNENVFRGMAKPTNLLGAEHRLLHHITATHILPTSGGHEKMSYQDLYIMWHVVTGKPLNLPHLIMKNMLRATSKVEGALPYDMVITKILSHFGIVFGNEVASRLDVRDIYNAYSLKRMGWKRVFDSDKGVQWLPKVGGRKRKRGEGEGDEDVEEQGEAQTKKQTPAPQMQQGQASSSSKASTSMDVLLDELRKLNKKMDNLRGEFLDLFDDQHRRLRRLEKKMITKGLTEAADIFSLEEEESEEEGGDNVKT</sequence>
<keyword evidence="5" id="KW-1185">Reference proteome</keyword>
<dbReference type="AlphaFoldDB" id="A0A1Q3C3M5"/>
<dbReference type="InterPro" id="IPR046796">
    <property type="entry name" value="Transposase_32_dom"/>
</dbReference>
<feature type="region of interest" description="Disordered" evidence="2">
    <location>
        <begin position="276"/>
        <end position="323"/>
    </location>
</feature>
<dbReference type="Proteomes" id="UP000187406">
    <property type="component" value="Unassembled WGS sequence"/>
</dbReference>
<gene>
    <name evidence="4" type="ORF">CFOL_v3_18143</name>
</gene>
<proteinExistence type="predicted"/>
<dbReference type="EMBL" id="BDDD01001257">
    <property type="protein sequence ID" value="GAV74663.1"/>
    <property type="molecule type" value="Genomic_DNA"/>
</dbReference>
<accession>A0A1Q3C3M5</accession>